<proteinExistence type="predicted"/>
<dbReference type="RefSeq" id="XP_013273267.1">
    <property type="nucleotide sequence ID" value="XM_013417813.1"/>
</dbReference>
<accession>A0A0D2ISK7</accession>
<dbReference type="GeneID" id="25292176"/>
<protein>
    <submittedName>
        <fullName evidence="2">Rhinocladiella mackenziei CBS 650.93 unplaced genomic scaffold supercont1.3, whole genome shotgun sequence</fullName>
    </submittedName>
</protein>
<evidence type="ECO:0000256" key="1">
    <source>
        <dbReference type="SAM" id="SignalP"/>
    </source>
</evidence>
<dbReference type="EMBL" id="KN847477">
    <property type="protein sequence ID" value="KIX06131.1"/>
    <property type="molecule type" value="Genomic_DNA"/>
</dbReference>
<dbReference type="OrthoDB" id="2962993at2759"/>
<dbReference type="VEuPathDB" id="FungiDB:Z518_04105"/>
<keyword evidence="3" id="KW-1185">Reference proteome</keyword>
<feature type="chain" id="PRO_5002244276" evidence="1">
    <location>
        <begin position="22"/>
        <end position="89"/>
    </location>
</feature>
<evidence type="ECO:0000313" key="3">
    <source>
        <dbReference type="Proteomes" id="UP000053617"/>
    </source>
</evidence>
<organism evidence="2 3">
    <name type="scientific">Rhinocladiella mackenziei CBS 650.93</name>
    <dbReference type="NCBI Taxonomy" id="1442369"/>
    <lineage>
        <taxon>Eukaryota</taxon>
        <taxon>Fungi</taxon>
        <taxon>Dikarya</taxon>
        <taxon>Ascomycota</taxon>
        <taxon>Pezizomycotina</taxon>
        <taxon>Eurotiomycetes</taxon>
        <taxon>Chaetothyriomycetidae</taxon>
        <taxon>Chaetothyriales</taxon>
        <taxon>Herpotrichiellaceae</taxon>
        <taxon>Rhinocladiella</taxon>
    </lineage>
</organism>
<keyword evidence="1" id="KW-0732">Signal</keyword>
<reference evidence="2 3" key="1">
    <citation type="submission" date="2015-01" db="EMBL/GenBank/DDBJ databases">
        <title>The Genome Sequence of Rhinocladiella mackenzie CBS 650.93.</title>
        <authorList>
            <consortium name="The Broad Institute Genomics Platform"/>
            <person name="Cuomo C."/>
            <person name="de Hoog S."/>
            <person name="Gorbushina A."/>
            <person name="Stielow B."/>
            <person name="Teixiera M."/>
            <person name="Abouelleil A."/>
            <person name="Chapman S.B."/>
            <person name="Priest M."/>
            <person name="Young S.K."/>
            <person name="Wortman J."/>
            <person name="Nusbaum C."/>
            <person name="Birren B."/>
        </authorList>
    </citation>
    <scope>NUCLEOTIDE SEQUENCE [LARGE SCALE GENOMIC DNA]</scope>
    <source>
        <strain evidence="2 3">CBS 650.93</strain>
    </source>
</reference>
<feature type="signal peptide" evidence="1">
    <location>
        <begin position="1"/>
        <end position="21"/>
    </location>
</feature>
<dbReference type="HOGENOM" id="CLU_2455970_0_0_1"/>
<name>A0A0D2ISK7_9EURO</name>
<dbReference type="AlphaFoldDB" id="A0A0D2ISK7"/>
<sequence length="89" mass="9407">MAIYGFLCFINSAIWSSNALGLSIAITSPLRVNIEIRVIGLAHMNGLGGLTQRHGSALFPAKDAPASLADFYPTAHSLYSVATSNILES</sequence>
<evidence type="ECO:0000313" key="2">
    <source>
        <dbReference type="EMBL" id="KIX06131.1"/>
    </source>
</evidence>
<dbReference type="Proteomes" id="UP000053617">
    <property type="component" value="Unassembled WGS sequence"/>
</dbReference>
<gene>
    <name evidence="2" type="ORF">Z518_04105</name>
</gene>